<organism evidence="1 2">
    <name type="scientific">Melipona quadrifasciata</name>
    <dbReference type="NCBI Taxonomy" id="166423"/>
    <lineage>
        <taxon>Eukaryota</taxon>
        <taxon>Metazoa</taxon>
        <taxon>Ecdysozoa</taxon>
        <taxon>Arthropoda</taxon>
        <taxon>Hexapoda</taxon>
        <taxon>Insecta</taxon>
        <taxon>Pterygota</taxon>
        <taxon>Neoptera</taxon>
        <taxon>Endopterygota</taxon>
        <taxon>Hymenoptera</taxon>
        <taxon>Apocrita</taxon>
        <taxon>Aculeata</taxon>
        <taxon>Apoidea</taxon>
        <taxon>Anthophila</taxon>
        <taxon>Apidae</taxon>
        <taxon>Melipona</taxon>
    </lineage>
</organism>
<dbReference type="EMBL" id="KQ435794">
    <property type="protein sequence ID" value="KOX74051.1"/>
    <property type="molecule type" value="Genomic_DNA"/>
</dbReference>
<keyword evidence="2" id="KW-1185">Reference proteome</keyword>
<reference evidence="1 2" key="1">
    <citation type="submission" date="2015-07" db="EMBL/GenBank/DDBJ databases">
        <title>The genome of Melipona quadrifasciata.</title>
        <authorList>
            <person name="Pan H."/>
            <person name="Kapheim K."/>
        </authorList>
    </citation>
    <scope>NUCLEOTIDE SEQUENCE [LARGE SCALE GENOMIC DNA]</scope>
    <source>
        <strain evidence="1">0111107301</strain>
        <tissue evidence="1">Whole body</tissue>
    </source>
</reference>
<name>A0A0N0U5F6_9HYME</name>
<proteinExistence type="predicted"/>
<evidence type="ECO:0000313" key="2">
    <source>
        <dbReference type="Proteomes" id="UP000053105"/>
    </source>
</evidence>
<protein>
    <submittedName>
        <fullName evidence="1">Uncharacterized protein</fullName>
    </submittedName>
</protein>
<dbReference type="AlphaFoldDB" id="A0A0N0U5F6"/>
<evidence type="ECO:0000313" key="1">
    <source>
        <dbReference type="EMBL" id="KOX74051.1"/>
    </source>
</evidence>
<sequence>MNTNFYQSSTFLIQEKRCLGYFLLYFHSLNISPRLTFEIHFYKQKCSINFPDVKMLQLPYKCNNLKSGFCTLYNSPILQRTRELILAPILCKYLSDVLIILFSPQAVKYLTKIDTTKIYIINHSTYRRMKYPGIGIKIRGCGFLRILFLGNLKLRECEQSTYQFRLQRDLTGIFQMEPQWRPDGGYRSVGIMVKVEIDSSWEKCLGSVTYFGDEVWKTKLKDNFSKLIQKTRSRTNLW</sequence>
<gene>
    <name evidence="1" type="ORF">WN51_14131</name>
</gene>
<dbReference type="Proteomes" id="UP000053105">
    <property type="component" value="Unassembled WGS sequence"/>
</dbReference>
<accession>A0A0N0U5F6</accession>